<dbReference type="OrthoDB" id="8610708at2"/>
<keyword evidence="2" id="KW-1185">Reference proteome</keyword>
<evidence type="ECO:0000313" key="1">
    <source>
        <dbReference type="EMBL" id="ARN84914.1"/>
    </source>
</evidence>
<sequence length="209" mass="24295">MNNDKVKTQLIQQFWNIVSQHSKDLSILWDSNKRINAFFNVFNKPLKKINENLTLELGRLEGNSYEITISADGIEEAFSDVEEIYKQKPELDGLIIHKFRQPILNLNELLININDTKVSYSDILFELIEEKEGIIVVLFIPGFQEDVPEHETLKFLIIDACLGEYDAVKKVLYCDALNLEDYSPKIMKSITILRQEFEKAYKSKYSKVV</sequence>
<dbReference type="KEGG" id="naf:GQ61_06025"/>
<reference evidence="1 2" key="1">
    <citation type="submission" date="2014-06" db="EMBL/GenBank/DDBJ databases">
        <title>The genome of the endonuclear symbiont Nucleicultrix amoebiphila.</title>
        <authorList>
            <person name="Schulz F."/>
            <person name="Horn M."/>
        </authorList>
    </citation>
    <scope>NUCLEOTIDE SEQUENCE [LARGE SCALE GENOMIC DNA]</scope>
    <source>
        <strain evidence="1 2">FS5</strain>
    </source>
</reference>
<protein>
    <submittedName>
        <fullName evidence="1">Uncharacterized protein</fullName>
    </submittedName>
</protein>
<dbReference type="EMBL" id="CP008743">
    <property type="protein sequence ID" value="ARN84914.1"/>
    <property type="molecule type" value="Genomic_DNA"/>
</dbReference>
<dbReference type="Proteomes" id="UP000237351">
    <property type="component" value="Chromosome"/>
</dbReference>
<evidence type="ECO:0000313" key="2">
    <source>
        <dbReference type="Proteomes" id="UP000237351"/>
    </source>
</evidence>
<organism evidence="1 2">
    <name type="scientific">Candidatus Nucleicultrix amoebiphila FS5</name>
    <dbReference type="NCBI Taxonomy" id="1414854"/>
    <lineage>
        <taxon>Bacteria</taxon>
        <taxon>Pseudomonadati</taxon>
        <taxon>Pseudomonadota</taxon>
        <taxon>Alphaproteobacteria</taxon>
        <taxon>Holosporales</taxon>
        <taxon>Candidatus Nucleicultricaceae</taxon>
        <taxon>Candidatus Nucleicultrix</taxon>
    </lineage>
</organism>
<proteinExistence type="predicted"/>
<name>A0A1W6N4X9_9PROT</name>
<gene>
    <name evidence="1" type="ORF">GQ61_06025</name>
</gene>
<dbReference type="AlphaFoldDB" id="A0A1W6N4X9"/>
<dbReference type="RefSeq" id="WP_085784424.1">
    <property type="nucleotide sequence ID" value="NZ_CP008743.1"/>
</dbReference>
<accession>A0A1W6N4X9</accession>